<dbReference type="AlphaFoldDB" id="A0AAE0IRJ6"/>
<proteinExistence type="inferred from homology"/>
<evidence type="ECO:0000256" key="2">
    <source>
        <dbReference type="ARBA" id="ARBA00009928"/>
    </source>
</evidence>
<dbReference type="Pfam" id="PF18132">
    <property type="entry name" value="Tyrosinase_C"/>
    <property type="match status" value="1"/>
</dbReference>
<organism evidence="13 14">
    <name type="scientific">Apodospora peruviana</name>
    <dbReference type="NCBI Taxonomy" id="516989"/>
    <lineage>
        <taxon>Eukaryota</taxon>
        <taxon>Fungi</taxon>
        <taxon>Dikarya</taxon>
        <taxon>Ascomycota</taxon>
        <taxon>Pezizomycotina</taxon>
        <taxon>Sordariomycetes</taxon>
        <taxon>Sordariomycetidae</taxon>
        <taxon>Sordariales</taxon>
        <taxon>Lasiosphaeriaceae</taxon>
        <taxon>Apodospora</taxon>
    </lineage>
</organism>
<dbReference type="EC" id="1.14.18.1" evidence="3"/>
<evidence type="ECO:0000256" key="6">
    <source>
        <dbReference type="ARBA" id="ARBA00023008"/>
    </source>
</evidence>
<comment type="similarity">
    <text evidence="2">Belongs to the tyrosinase family.</text>
</comment>
<evidence type="ECO:0000256" key="10">
    <source>
        <dbReference type="ARBA" id="ARBA00048881"/>
    </source>
</evidence>
<dbReference type="Gene3D" id="2.60.310.20">
    <property type="match status" value="1"/>
</dbReference>
<feature type="signal peptide" evidence="11">
    <location>
        <begin position="1"/>
        <end position="20"/>
    </location>
</feature>
<protein>
    <recommendedName>
        <fullName evidence="3">tyrosinase</fullName>
        <ecNumber evidence="3">1.14.18.1</ecNumber>
    </recommendedName>
</protein>
<gene>
    <name evidence="13" type="ORF">B0H66DRAFT_40573</name>
</gene>
<keyword evidence="4" id="KW-0479">Metal-binding</keyword>
<feature type="chain" id="PRO_5042186310" description="tyrosinase" evidence="11">
    <location>
        <begin position="21"/>
        <end position="629"/>
    </location>
</feature>
<evidence type="ECO:0000313" key="14">
    <source>
        <dbReference type="Proteomes" id="UP001283341"/>
    </source>
</evidence>
<dbReference type="PROSITE" id="PS00498">
    <property type="entry name" value="TYROSINASE_2"/>
    <property type="match status" value="1"/>
</dbReference>
<dbReference type="PIRSF" id="PIRSF000340">
    <property type="entry name" value="MPO_fungal"/>
    <property type="match status" value="1"/>
</dbReference>
<keyword evidence="7" id="KW-0503">Monooxygenase</keyword>
<evidence type="ECO:0000256" key="7">
    <source>
        <dbReference type="ARBA" id="ARBA00023033"/>
    </source>
</evidence>
<dbReference type="InterPro" id="IPR041640">
    <property type="entry name" value="Tyrosinase_C"/>
</dbReference>
<dbReference type="SUPFAM" id="SSF48056">
    <property type="entry name" value="Di-copper centre-containing domain"/>
    <property type="match status" value="1"/>
</dbReference>
<evidence type="ECO:0000256" key="8">
    <source>
        <dbReference type="ARBA" id="ARBA00023101"/>
    </source>
</evidence>
<evidence type="ECO:0000256" key="4">
    <source>
        <dbReference type="ARBA" id="ARBA00022723"/>
    </source>
</evidence>
<dbReference type="GO" id="GO:0042438">
    <property type="term" value="P:melanin biosynthetic process"/>
    <property type="evidence" value="ECO:0007669"/>
    <property type="project" value="UniProtKB-KW"/>
</dbReference>
<keyword evidence="14" id="KW-1185">Reference proteome</keyword>
<dbReference type="Gene3D" id="1.10.1280.10">
    <property type="entry name" value="Di-copper center containing domain from catechol oxidase"/>
    <property type="match status" value="1"/>
</dbReference>
<dbReference type="GO" id="GO:0046872">
    <property type="term" value="F:metal ion binding"/>
    <property type="evidence" value="ECO:0007669"/>
    <property type="project" value="UniProtKB-KW"/>
</dbReference>
<evidence type="ECO:0000256" key="1">
    <source>
        <dbReference type="ARBA" id="ARBA00001973"/>
    </source>
</evidence>
<evidence type="ECO:0000256" key="9">
    <source>
        <dbReference type="ARBA" id="ARBA00048233"/>
    </source>
</evidence>
<dbReference type="PANTHER" id="PTHR11474">
    <property type="entry name" value="TYROSINASE FAMILY MEMBER"/>
    <property type="match status" value="1"/>
</dbReference>
<keyword evidence="8" id="KW-0470">Melanin biosynthesis</keyword>
<evidence type="ECO:0000259" key="12">
    <source>
        <dbReference type="PROSITE" id="PS00498"/>
    </source>
</evidence>
<comment type="caution">
    <text evidence="13">The sequence shown here is derived from an EMBL/GenBank/DDBJ whole genome shotgun (WGS) entry which is preliminary data.</text>
</comment>
<dbReference type="Proteomes" id="UP001283341">
    <property type="component" value="Unassembled WGS sequence"/>
</dbReference>
<comment type="catalytic activity">
    <reaction evidence="10">
        <text>L-tyrosine + O2 = L-dopaquinone + H2O</text>
        <dbReference type="Rhea" id="RHEA:18117"/>
        <dbReference type="ChEBI" id="CHEBI:15377"/>
        <dbReference type="ChEBI" id="CHEBI:15379"/>
        <dbReference type="ChEBI" id="CHEBI:57924"/>
        <dbReference type="ChEBI" id="CHEBI:58315"/>
        <dbReference type="EC" id="1.14.18.1"/>
    </reaction>
</comment>
<dbReference type="PRINTS" id="PR00092">
    <property type="entry name" value="TYROSINASE"/>
</dbReference>
<feature type="domain" description="Tyrosinase copper-binding" evidence="12">
    <location>
        <begin position="313"/>
        <end position="324"/>
    </location>
</feature>
<evidence type="ECO:0000256" key="5">
    <source>
        <dbReference type="ARBA" id="ARBA00023002"/>
    </source>
</evidence>
<keyword evidence="5" id="KW-0560">Oxidoreductase</keyword>
<dbReference type="PANTHER" id="PTHR11474:SF76">
    <property type="entry name" value="SHKT DOMAIN-CONTAINING PROTEIN"/>
    <property type="match status" value="1"/>
</dbReference>
<evidence type="ECO:0000256" key="11">
    <source>
        <dbReference type="SAM" id="SignalP"/>
    </source>
</evidence>
<comment type="catalytic activity">
    <reaction evidence="9">
        <text>2 L-dopa + O2 = 2 L-dopaquinone + 2 H2O</text>
        <dbReference type="Rhea" id="RHEA:34287"/>
        <dbReference type="ChEBI" id="CHEBI:15377"/>
        <dbReference type="ChEBI" id="CHEBI:15379"/>
        <dbReference type="ChEBI" id="CHEBI:57504"/>
        <dbReference type="ChEBI" id="CHEBI:57924"/>
        <dbReference type="EC" id="1.14.18.1"/>
    </reaction>
</comment>
<keyword evidence="11" id="KW-0732">Signal</keyword>
<reference evidence="13" key="2">
    <citation type="submission" date="2023-06" db="EMBL/GenBank/DDBJ databases">
        <authorList>
            <consortium name="Lawrence Berkeley National Laboratory"/>
            <person name="Haridas S."/>
            <person name="Hensen N."/>
            <person name="Bonometti L."/>
            <person name="Westerberg I."/>
            <person name="Brannstrom I.O."/>
            <person name="Guillou S."/>
            <person name="Cros-Aarteil S."/>
            <person name="Calhoun S."/>
            <person name="Kuo A."/>
            <person name="Mondo S."/>
            <person name="Pangilinan J."/>
            <person name="Riley R."/>
            <person name="Labutti K."/>
            <person name="Andreopoulos B."/>
            <person name="Lipzen A."/>
            <person name="Chen C."/>
            <person name="Yanf M."/>
            <person name="Daum C."/>
            <person name="Ng V."/>
            <person name="Clum A."/>
            <person name="Steindorff A."/>
            <person name="Ohm R."/>
            <person name="Martin F."/>
            <person name="Silar P."/>
            <person name="Natvig D."/>
            <person name="Lalanne C."/>
            <person name="Gautier V."/>
            <person name="Ament-Velasquez S.L."/>
            <person name="Kruys A."/>
            <person name="Hutchinson M.I."/>
            <person name="Powell A.J."/>
            <person name="Barry K."/>
            <person name="Miller A.N."/>
            <person name="Grigoriev I.V."/>
            <person name="Debuchy R."/>
            <person name="Gladieux P."/>
            <person name="Thoren M.H."/>
            <person name="Johannesson H."/>
        </authorList>
    </citation>
    <scope>NUCLEOTIDE SEQUENCE</scope>
    <source>
        <strain evidence="13">CBS 118394</strain>
    </source>
</reference>
<keyword evidence="6" id="KW-0186">Copper</keyword>
<sequence>MVRIGNLILSLGIVVSTASAANIEITGVPASPAENGAVPLRREIRDLHDNYENQFNLFILGLRDFQGIDEEDPKSYYQVAGIHGMPYKPWNDVVSTTDWATTGGYGGYCTHSSILFGPWHRPYLALWEQLLYNSVQEIARKFPEGSMRGMYQSAANDFRAPYWDWALQPADGESTFPSIFTDEKIEVIDTDGEKKSIDNPLYHFAFHPVNPSPDDFDKDWSRFEQTVRHPDDKTLETQDSLIAPIIANQLSSLRSNVGSLLLGYTNFDAFSFNVWDPARGSLAFGSLEDVHNQIHDSTGGGGHMSGLGVSAFDPIFWMHHANVDRLWAIWQDLNPDSFMSPQRSPQRSTFWAPGNSVQDKDTPLVPFWDKSGEKFWTSDQVRNSTVFGYAYPETQSWNFQSREEYQDDIRRTVSDLYGMNIFNDASASTATTRRGVKGVVLRGTEANKSPAPIPSALQYLAPNNKYNDWVFNVRTEKLCLGQSYRVIAFIGDYDSSPAKWNTEPNAVGRVSIITRRQDAGGSGLMVSGTVPLTAALLQDVLDKKLKDLTPESVVPYLKKNLHWRATLVTSGEEKDVKEIDGLEVSVVSTVVTLSPEGVPQYSGEYEVYDEITKGKPAGCKKGGKGKMRR</sequence>
<comment type="cofactor">
    <cofactor evidence="1">
        <name>Cu(2+)</name>
        <dbReference type="ChEBI" id="CHEBI:29036"/>
    </cofactor>
</comment>
<dbReference type="Pfam" id="PF00264">
    <property type="entry name" value="Tyrosinase"/>
    <property type="match status" value="1"/>
</dbReference>
<name>A0AAE0IRJ6_9PEZI</name>
<dbReference type="EMBL" id="JAUEDM010000001">
    <property type="protein sequence ID" value="KAK3329888.1"/>
    <property type="molecule type" value="Genomic_DNA"/>
</dbReference>
<evidence type="ECO:0000313" key="13">
    <source>
        <dbReference type="EMBL" id="KAK3329888.1"/>
    </source>
</evidence>
<dbReference type="InterPro" id="IPR008922">
    <property type="entry name" value="Di-copper_centre_dom_sf"/>
</dbReference>
<dbReference type="GO" id="GO:0004503">
    <property type="term" value="F:tyrosinase activity"/>
    <property type="evidence" value="ECO:0007669"/>
    <property type="project" value="UniProtKB-EC"/>
</dbReference>
<dbReference type="InterPro" id="IPR016216">
    <property type="entry name" value="Monophenol_mOase_fun"/>
</dbReference>
<dbReference type="InterPro" id="IPR002227">
    <property type="entry name" value="Tyrosinase_Cu-bd"/>
</dbReference>
<dbReference type="InterPro" id="IPR050316">
    <property type="entry name" value="Tyrosinase/Hemocyanin"/>
</dbReference>
<reference evidence="13" key="1">
    <citation type="journal article" date="2023" name="Mol. Phylogenet. Evol.">
        <title>Genome-scale phylogeny and comparative genomics of the fungal order Sordariales.</title>
        <authorList>
            <person name="Hensen N."/>
            <person name="Bonometti L."/>
            <person name="Westerberg I."/>
            <person name="Brannstrom I.O."/>
            <person name="Guillou S."/>
            <person name="Cros-Aarteil S."/>
            <person name="Calhoun S."/>
            <person name="Haridas S."/>
            <person name="Kuo A."/>
            <person name="Mondo S."/>
            <person name="Pangilinan J."/>
            <person name="Riley R."/>
            <person name="LaButti K."/>
            <person name="Andreopoulos B."/>
            <person name="Lipzen A."/>
            <person name="Chen C."/>
            <person name="Yan M."/>
            <person name="Daum C."/>
            <person name="Ng V."/>
            <person name="Clum A."/>
            <person name="Steindorff A."/>
            <person name="Ohm R.A."/>
            <person name="Martin F."/>
            <person name="Silar P."/>
            <person name="Natvig D.O."/>
            <person name="Lalanne C."/>
            <person name="Gautier V."/>
            <person name="Ament-Velasquez S.L."/>
            <person name="Kruys A."/>
            <person name="Hutchinson M.I."/>
            <person name="Powell A.J."/>
            <person name="Barry K."/>
            <person name="Miller A.N."/>
            <person name="Grigoriev I.V."/>
            <person name="Debuchy R."/>
            <person name="Gladieux P."/>
            <person name="Hiltunen Thoren M."/>
            <person name="Johannesson H."/>
        </authorList>
    </citation>
    <scope>NUCLEOTIDE SEQUENCE</scope>
    <source>
        <strain evidence="13">CBS 118394</strain>
    </source>
</reference>
<evidence type="ECO:0000256" key="3">
    <source>
        <dbReference type="ARBA" id="ARBA00011906"/>
    </source>
</evidence>
<accession>A0AAE0IRJ6</accession>